<gene>
    <name evidence="1" type="ORF">GCM10022242_19780</name>
</gene>
<evidence type="ECO:0000313" key="2">
    <source>
        <dbReference type="Proteomes" id="UP001501821"/>
    </source>
</evidence>
<sequence>MRVLDLAFPTAALYSARLLNVVFRTKDGDERSGMGTCFVVKAPDGEAFVVTARHVVDPELALIKFPGADLAAIFMAGWHYSKEVEDQRTFTALFPPTFLCSEDPNVDLAIIPLKTSLALPKGGGISEWIPFDWLAAESEYLDDIRVGDFLASPGFTKLPGTELDRPVLLTGLIAGDPRFPIDVARPGGSVARAVLYQSLSRSGLSGAPVFATQRGFKYGEGLVGPEPRPLRLVGVNTGSFQDSQETPLQFSYFTRSTDLLALLSEPHRRVDWRSTRE</sequence>
<dbReference type="InterPro" id="IPR009003">
    <property type="entry name" value="Peptidase_S1_PA"/>
</dbReference>
<dbReference type="EMBL" id="BAABAH010000005">
    <property type="protein sequence ID" value="GAA3817873.1"/>
    <property type="molecule type" value="Genomic_DNA"/>
</dbReference>
<evidence type="ECO:0008006" key="3">
    <source>
        <dbReference type="Google" id="ProtNLM"/>
    </source>
</evidence>
<name>A0ABP7IGF6_9ACTN</name>
<accession>A0ABP7IGF6</accession>
<dbReference type="Gene3D" id="2.40.10.10">
    <property type="entry name" value="Trypsin-like serine proteases"/>
    <property type="match status" value="1"/>
</dbReference>
<protein>
    <recommendedName>
        <fullName evidence="3">Serine protease</fullName>
    </recommendedName>
</protein>
<dbReference type="Proteomes" id="UP001501821">
    <property type="component" value="Unassembled WGS sequence"/>
</dbReference>
<comment type="caution">
    <text evidence="1">The sequence shown here is derived from an EMBL/GenBank/DDBJ whole genome shotgun (WGS) entry which is preliminary data.</text>
</comment>
<dbReference type="SUPFAM" id="SSF50494">
    <property type="entry name" value="Trypsin-like serine proteases"/>
    <property type="match status" value="1"/>
</dbReference>
<keyword evidence="2" id="KW-1185">Reference proteome</keyword>
<proteinExistence type="predicted"/>
<dbReference type="InterPro" id="IPR043504">
    <property type="entry name" value="Peptidase_S1_PA_chymotrypsin"/>
</dbReference>
<reference evidence="2" key="1">
    <citation type="journal article" date="2019" name="Int. J. Syst. Evol. Microbiol.">
        <title>The Global Catalogue of Microorganisms (GCM) 10K type strain sequencing project: providing services to taxonomists for standard genome sequencing and annotation.</title>
        <authorList>
            <consortium name="The Broad Institute Genomics Platform"/>
            <consortium name="The Broad Institute Genome Sequencing Center for Infectious Disease"/>
            <person name="Wu L."/>
            <person name="Ma J."/>
        </authorList>
    </citation>
    <scope>NUCLEOTIDE SEQUENCE [LARGE SCALE GENOMIC DNA]</scope>
    <source>
        <strain evidence="2">JCM 16953</strain>
    </source>
</reference>
<evidence type="ECO:0000313" key="1">
    <source>
        <dbReference type="EMBL" id="GAA3817873.1"/>
    </source>
</evidence>
<organism evidence="1 2">
    <name type="scientific">Nocardioides panacisoli</name>
    <dbReference type="NCBI Taxonomy" id="627624"/>
    <lineage>
        <taxon>Bacteria</taxon>
        <taxon>Bacillati</taxon>
        <taxon>Actinomycetota</taxon>
        <taxon>Actinomycetes</taxon>
        <taxon>Propionibacteriales</taxon>
        <taxon>Nocardioidaceae</taxon>
        <taxon>Nocardioides</taxon>
    </lineage>
</organism>
<dbReference type="RefSeq" id="WP_344774834.1">
    <property type="nucleotide sequence ID" value="NZ_BAABAH010000005.1"/>
</dbReference>